<protein>
    <submittedName>
        <fullName evidence="2">Fimbrial biogenesis outer membrane usher protein</fullName>
    </submittedName>
</protein>
<dbReference type="Pfam" id="PF16967">
    <property type="entry name" value="TcfC"/>
    <property type="match status" value="1"/>
</dbReference>
<dbReference type="AlphaFoldDB" id="A0A6P2RJF3"/>
<evidence type="ECO:0000259" key="1">
    <source>
        <dbReference type="Pfam" id="PF16967"/>
    </source>
</evidence>
<dbReference type="EMBL" id="CABVQC010000063">
    <property type="protein sequence ID" value="VWC35303.1"/>
    <property type="molecule type" value="Genomic_DNA"/>
</dbReference>
<organism evidence="2 3">
    <name type="scientific">Burkholderia aenigmatica</name>
    <dbReference type="NCBI Taxonomy" id="2015348"/>
    <lineage>
        <taxon>Bacteria</taxon>
        <taxon>Pseudomonadati</taxon>
        <taxon>Pseudomonadota</taxon>
        <taxon>Betaproteobacteria</taxon>
        <taxon>Burkholderiales</taxon>
        <taxon>Burkholderiaceae</taxon>
        <taxon>Burkholderia</taxon>
        <taxon>Burkholderia cepacia complex</taxon>
    </lineage>
</organism>
<reference evidence="2 3" key="1">
    <citation type="submission" date="2019-09" db="EMBL/GenBank/DDBJ databases">
        <authorList>
            <person name="Depoorter E."/>
        </authorList>
    </citation>
    <scope>NUCLEOTIDE SEQUENCE [LARGE SCALE GENOMIC DNA]</scope>
    <source>
        <strain evidence="2">LMG 13014</strain>
    </source>
</reference>
<gene>
    <name evidence="2" type="ORF">BLA13014_06513</name>
</gene>
<evidence type="ECO:0000313" key="3">
    <source>
        <dbReference type="Proteomes" id="UP000494261"/>
    </source>
</evidence>
<feature type="domain" description="Pilus assembly protein E-set like" evidence="1">
    <location>
        <begin position="245"/>
        <end position="309"/>
    </location>
</feature>
<accession>A0A6P2RJF3</accession>
<dbReference type="Proteomes" id="UP000494261">
    <property type="component" value="Unassembled WGS sequence"/>
</dbReference>
<evidence type="ECO:0000313" key="2">
    <source>
        <dbReference type="EMBL" id="VWC35303.1"/>
    </source>
</evidence>
<dbReference type="InterPro" id="IPR032636">
    <property type="entry name" value="Pilus_assem_E-set-like_dom"/>
</dbReference>
<name>A0A6P2RJF3_9BURK</name>
<proteinExistence type="predicted"/>
<sequence length="747" mass="80696">MWLSLAAILSSHALAEVKVSYGVPDGFNAVEMDGSANFVGTFNGKTLPGFIRYSSTEAALDFDAVKYAANGISPDDVNTIRRVISRIDYKQCSNGCDVEVDGYYVSVDKLRRSISIRDSRDDYLEPATTLGIVHNQSVDFRASTNGYRSLNVNGASWVGLPSRSFGYVNWYANHTDSRGAGSGMADVSTYYLQKNFAGTYIRAGRQDNIDYTSGSVSTLLSPSFDQFVTIGSQGNLQGERNAGSLILYASAEGNYEFYRNGRLIMRRPAVLGRNEISFADLPGGYYPVEIRLVDRNGNVIRSETRDINNVNFAAAGGGNMWRITAGREMGEGGALLEGALSHNFKQFYLNASVLAGHGGNWAFEANATRPMKLGALDLTPTIGVLGGERAVGGYANLSMASDMLGNLAASVYLRNDVSRLYRGTPSTSVSYSRNVGRGMTLGYNFRKSDFGTTQQLEFRSNYRPNGLWTTYALGVQKGSFTRNDNGFGVYFNMTIMLEKTQASFNVANAGGQLQVSGDYRKDFQDSFGTTSVGVTGSRVASNYAVNAYASRSGTRGDATLNLGQDNTAGNLAFNYRGMVAANQDGIAFGRYSGSGSAMLLTTPDLPGTHYGFMVEGSPVGGNSRYAVPLNAYSDVPFARVLSSSEQFDMNVEVPANIVRAHPGQVYSAKARVDINMIYSGFLKDTEGKPVSGKIVETGDTVHRNGLFSIVSKKLLGRITVDGNGRQYACDLKTEAGNDFPCKPLDIQ</sequence>